<evidence type="ECO:0000313" key="3">
    <source>
        <dbReference type="EMBL" id="CAG4920681.1"/>
    </source>
</evidence>
<dbReference type="EMBL" id="CAJQYY010000035">
    <property type="protein sequence ID" value="CAG4920681.1"/>
    <property type="molecule type" value="Genomic_DNA"/>
</dbReference>
<dbReference type="InterPro" id="IPR003497">
    <property type="entry name" value="BRO_N_domain"/>
</dbReference>
<protein>
    <recommendedName>
        <fullName evidence="2">Bro-N domain-containing protein</fullName>
    </recommendedName>
</protein>
<sequence>MKTDVVDSLTSNFEAHARLTRSGIEFWLARDLQHLLGYSKWDNFLNILSKAKTACEVSGHNVTDHFADVGKMVDLGSGSQREVDDLMLTRYACYLIAQNGDPRKQQIAFAQTYFALQTRRAELIAQRLQEAERVQARRKLAQTEKELSQVIYEQTGEEQNFGLIRSKGDQALFGRSTQVMKARWNVPESRPLADFAPTLILKAKDFATEITIFNARQHQMSTERAISEEHITNNYAVRNTMLERGITPENLLAAEDVKKVERRLSSTGKKSLEKPDVLDT</sequence>
<name>A0ABN7QQU5_9BURK</name>
<evidence type="ECO:0000259" key="2">
    <source>
        <dbReference type="Pfam" id="PF02498"/>
    </source>
</evidence>
<gene>
    <name evidence="3" type="ORF">R54767_04738</name>
</gene>
<keyword evidence="1" id="KW-0175">Coiled coil</keyword>
<evidence type="ECO:0000256" key="1">
    <source>
        <dbReference type="SAM" id="Coils"/>
    </source>
</evidence>
<accession>A0ABN7QQU5</accession>
<reference evidence="3 4" key="1">
    <citation type="submission" date="2021-04" db="EMBL/GenBank/DDBJ databases">
        <authorList>
            <person name="Vanwijnsberghe S."/>
        </authorList>
    </citation>
    <scope>NUCLEOTIDE SEQUENCE [LARGE SCALE GENOMIC DNA]</scope>
    <source>
        <strain evidence="3 4">LMG 32171</strain>
    </source>
</reference>
<dbReference type="Proteomes" id="UP000789752">
    <property type="component" value="Unassembled WGS sequence"/>
</dbReference>
<dbReference type="Pfam" id="PF02498">
    <property type="entry name" value="Bro-N"/>
    <property type="match status" value="1"/>
</dbReference>
<organism evidence="3 4">
    <name type="scientific">Paraburkholderia gardini</name>
    <dbReference type="NCBI Taxonomy" id="2823469"/>
    <lineage>
        <taxon>Bacteria</taxon>
        <taxon>Pseudomonadati</taxon>
        <taxon>Pseudomonadota</taxon>
        <taxon>Betaproteobacteria</taxon>
        <taxon>Burkholderiales</taxon>
        <taxon>Burkholderiaceae</taxon>
        <taxon>Paraburkholderia</taxon>
    </lineage>
</organism>
<feature type="coiled-coil region" evidence="1">
    <location>
        <begin position="126"/>
        <end position="153"/>
    </location>
</feature>
<dbReference type="RefSeq" id="WP_228982947.1">
    <property type="nucleotide sequence ID" value="NZ_CAJQYY010000035.1"/>
</dbReference>
<comment type="caution">
    <text evidence="3">The sequence shown here is derived from an EMBL/GenBank/DDBJ whole genome shotgun (WGS) entry which is preliminary data.</text>
</comment>
<dbReference type="NCBIfam" id="NF008573">
    <property type="entry name" value="PRK11525.1"/>
    <property type="match status" value="1"/>
</dbReference>
<proteinExistence type="predicted"/>
<feature type="domain" description="Bro-N" evidence="2">
    <location>
        <begin position="22"/>
        <end position="112"/>
    </location>
</feature>
<evidence type="ECO:0000313" key="4">
    <source>
        <dbReference type="Proteomes" id="UP000789752"/>
    </source>
</evidence>
<keyword evidence="4" id="KW-1185">Reference proteome</keyword>